<evidence type="ECO:0000313" key="3">
    <source>
        <dbReference type="Proteomes" id="UP001500738"/>
    </source>
</evidence>
<comment type="caution">
    <text evidence="2">The sequence shown here is derived from an EMBL/GenBank/DDBJ whole genome shotgun (WGS) entry which is preliminary data.</text>
</comment>
<dbReference type="EMBL" id="BAAAFE010000008">
    <property type="protein sequence ID" value="GAA0865326.1"/>
    <property type="molecule type" value="Genomic_DNA"/>
</dbReference>
<organism evidence="2 3">
    <name type="scientific">Sphingopyxis soli</name>
    <dbReference type="NCBI Taxonomy" id="592051"/>
    <lineage>
        <taxon>Bacteria</taxon>
        <taxon>Pseudomonadati</taxon>
        <taxon>Pseudomonadota</taxon>
        <taxon>Alphaproteobacteria</taxon>
        <taxon>Sphingomonadales</taxon>
        <taxon>Sphingomonadaceae</taxon>
        <taxon>Sphingopyxis</taxon>
    </lineage>
</organism>
<dbReference type="Proteomes" id="UP001500738">
    <property type="component" value="Unassembled WGS sequence"/>
</dbReference>
<feature type="signal peptide" evidence="1">
    <location>
        <begin position="1"/>
        <end position="18"/>
    </location>
</feature>
<protein>
    <recommendedName>
        <fullName evidence="4">Peptidase inhibitor I78 family protein</fullName>
    </recommendedName>
</protein>
<keyword evidence="1" id="KW-0732">Signal</keyword>
<evidence type="ECO:0000313" key="2">
    <source>
        <dbReference type="EMBL" id="GAA0865326.1"/>
    </source>
</evidence>
<dbReference type="InterPro" id="IPR021719">
    <property type="entry name" value="Prot_inh_I78"/>
</dbReference>
<dbReference type="Pfam" id="PF11720">
    <property type="entry name" value="Inhibitor_I78"/>
    <property type="match status" value="1"/>
</dbReference>
<gene>
    <name evidence="2" type="ORF">GCM10009115_23410</name>
</gene>
<accession>A0ABP3XIC2</accession>
<dbReference type="RefSeq" id="WP_215353336.1">
    <property type="nucleotide sequence ID" value="NZ_BAAAFE010000008.1"/>
</dbReference>
<proteinExistence type="predicted"/>
<name>A0ABP3XIC2_9SPHN</name>
<feature type="chain" id="PRO_5045196501" description="Peptidase inhibitor I78 family protein" evidence="1">
    <location>
        <begin position="19"/>
        <end position="99"/>
    </location>
</feature>
<reference evidence="3" key="1">
    <citation type="journal article" date="2019" name="Int. J. Syst. Evol. Microbiol.">
        <title>The Global Catalogue of Microorganisms (GCM) 10K type strain sequencing project: providing services to taxonomists for standard genome sequencing and annotation.</title>
        <authorList>
            <consortium name="The Broad Institute Genomics Platform"/>
            <consortium name="The Broad Institute Genome Sequencing Center for Infectious Disease"/>
            <person name="Wu L."/>
            <person name="Ma J."/>
        </authorList>
    </citation>
    <scope>NUCLEOTIDE SEQUENCE [LARGE SCALE GENOMIC DNA]</scope>
    <source>
        <strain evidence="3">JCM 15910</strain>
    </source>
</reference>
<keyword evidence="3" id="KW-1185">Reference proteome</keyword>
<sequence length="99" mass="10381">MDIRFVAAAAMLPLAACATMGDGTEPAPAPPPMTCNADGGASFVGQTATPEVGAAVLKATGARTLRWGPPRSAMTMDYRQDRVNIMYDDAYKIERVTCG</sequence>
<dbReference type="Gene3D" id="3.30.10.10">
    <property type="entry name" value="Trypsin Inhibitor V, subunit A"/>
    <property type="match status" value="1"/>
</dbReference>
<evidence type="ECO:0000256" key="1">
    <source>
        <dbReference type="SAM" id="SignalP"/>
    </source>
</evidence>
<evidence type="ECO:0008006" key="4">
    <source>
        <dbReference type="Google" id="ProtNLM"/>
    </source>
</evidence>